<dbReference type="SUPFAM" id="SSF47413">
    <property type="entry name" value="lambda repressor-like DNA-binding domains"/>
    <property type="match status" value="1"/>
</dbReference>
<dbReference type="AlphaFoldDB" id="A0A7C9J060"/>
<accession>A0A7C9J060</accession>
<feature type="domain" description="HTH cro/C1-type" evidence="1">
    <location>
        <begin position="27"/>
        <end position="80"/>
    </location>
</feature>
<protein>
    <submittedName>
        <fullName evidence="2">Helix-turn-helix domain-containing protein</fullName>
    </submittedName>
</protein>
<dbReference type="GO" id="GO:0003677">
    <property type="term" value="F:DNA binding"/>
    <property type="evidence" value="ECO:0007669"/>
    <property type="project" value="InterPro"/>
</dbReference>
<comment type="caution">
    <text evidence="2">The sequence shown here is derived from an EMBL/GenBank/DDBJ whole genome shotgun (WGS) entry which is preliminary data.</text>
</comment>
<organism evidence="2 3">
    <name type="scientific">Herbidospora solisilvae</name>
    <dbReference type="NCBI Taxonomy" id="2696284"/>
    <lineage>
        <taxon>Bacteria</taxon>
        <taxon>Bacillati</taxon>
        <taxon>Actinomycetota</taxon>
        <taxon>Actinomycetes</taxon>
        <taxon>Streptosporangiales</taxon>
        <taxon>Streptosporangiaceae</taxon>
        <taxon>Herbidospora</taxon>
    </lineage>
</organism>
<evidence type="ECO:0000313" key="2">
    <source>
        <dbReference type="EMBL" id="NAS20405.1"/>
    </source>
</evidence>
<name>A0A7C9J060_9ACTN</name>
<keyword evidence="3" id="KW-1185">Reference proteome</keyword>
<dbReference type="InterPro" id="IPR043917">
    <property type="entry name" value="DUF5753"/>
</dbReference>
<dbReference type="Pfam" id="PF13560">
    <property type="entry name" value="HTH_31"/>
    <property type="match status" value="1"/>
</dbReference>
<dbReference type="Proteomes" id="UP000479526">
    <property type="component" value="Unassembled WGS sequence"/>
</dbReference>
<evidence type="ECO:0000313" key="3">
    <source>
        <dbReference type="Proteomes" id="UP000479526"/>
    </source>
</evidence>
<dbReference type="EMBL" id="WXEW01000001">
    <property type="protein sequence ID" value="NAS20405.1"/>
    <property type="molecule type" value="Genomic_DNA"/>
</dbReference>
<reference evidence="2 3" key="1">
    <citation type="submission" date="2020-01" db="EMBL/GenBank/DDBJ databases">
        <title>Herbidospora sp. NEAU-GS84 nov., a novel actinomycete isolated from soil.</title>
        <authorList>
            <person name="Han L."/>
        </authorList>
    </citation>
    <scope>NUCLEOTIDE SEQUENCE [LARGE SCALE GENOMIC DNA]</scope>
    <source>
        <strain evidence="2 3">NEAU-GS84</strain>
    </source>
</reference>
<dbReference type="PROSITE" id="PS50943">
    <property type="entry name" value="HTH_CROC1"/>
    <property type="match status" value="1"/>
</dbReference>
<dbReference type="Gene3D" id="1.10.260.40">
    <property type="entry name" value="lambda repressor-like DNA-binding domains"/>
    <property type="match status" value="1"/>
</dbReference>
<dbReference type="SMART" id="SM00530">
    <property type="entry name" value="HTH_XRE"/>
    <property type="match status" value="1"/>
</dbReference>
<dbReference type="CDD" id="cd00093">
    <property type="entry name" value="HTH_XRE"/>
    <property type="match status" value="1"/>
</dbReference>
<dbReference type="InterPro" id="IPR001387">
    <property type="entry name" value="Cro/C1-type_HTH"/>
</dbReference>
<dbReference type="Pfam" id="PF19054">
    <property type="entry name" value="DUF5753"/>
    <property type="match status" value="1"/>
</dbReference>
<evidence type="ECO:0000259" key="1">
    <source>
        <dbReference type="PROSITE" id="PS50943"/>
    </source>
</evidence>
<sequence>MPPVHGAGEDLGHAGPTALRMLVGAQLRELREAREISREDAGFAIRASASKISRMETGQATFKPRDVADLLTLYGVTDDRERSAIMILAGRANEPSWWHPLREVVPHWFEACLGLEQDAALIRTYEIQFVPGLLQTPAYARAVVSHAHRVYDEDQVAKRVELRMRRQRILVGAAPVKLWAVVDEAALRRRIGGPAVMREQLRHLDEMNRLPNVTLQVVPLESGYVSRGIGPVTLLRLAQGALPDVIYLERLGDAQYLTKDHEVQPYLHLLNEAGTEAEPATATSEILRRCIEDL</sequence>
<dbReference type="InterPro" id="IPR010982">
    <property type="entry name" value="Lambda_DNA-bd_dom_sf"/>
</dbReference>
<dbReference type="RefSeq" id="WP_161477914.1">
    <property type="nucleotide sequence ID" value="NZ_WXEW01000001.1"/>
</dbReference>
<gene>
    <name evidence="2" type="ORF">GT755_01745</name>
</gene>
<proteinExistence type="predicted"/>